<protein>
    <submittedName>
        <fullName evidence="2">Oxidoreductase</fullName>
    </submittedName>
</protein>
<dbReference type="RefSeq" id="WP_042926824.1">
    <property type="nucleotide sequence ID" value="NZ_RWYU02000007.1"/>
</dbReference>
<evidence type="ECO:0000259" key="1">
    <source>
        <dbReference type="Pfam" id="PF01408"/>
    </source>
</evidence>
<dbReference type="Proteomes" id="UP000282800">
    <property type="component" value="Unassembled WGS sequence"/>
</dbReference>
<dbReference type="AlphaFoldDB" id="A0A482UDI7"/>
<dbReference type="PANTHER" id="PTHR43377:SF1">
    <property type="entry name" value="BILIVERDIN REDUCTASE A"/>
    <property type="match status" value="1"/>
</dbReference>
<dbReference type="InterPro" id="IPR036291">
    <property type="entry name" value="NAD(P)-bd_dom_sf"/>
</dbReference>
<organism evidence="2 3">
    <name type="scientific">Pseudomonas songnenensis</name>
    <dbReference type="NCBI Taxonomy" id="1176259"/>
    <lineage>
        <taxon>Bacteria</taxon>
        <taxon>Pseudomonadati</taxon>
        <taxon>Pseudomonadota</taxon>
        <taxon>Gammaproteobacteria</taxon>
        <taxon>Pseudomonadales</taxon>
        <taxon>Pseudomonadaceae</taxon>
        <taxon>Pseudomonas</taxon>
    </lineage>
</organism>
<gene>
    <name evidence="2" type="ORF">EJA06_017845</name>
</gene>
<reference evidence="2 3" key="1">
    <citation type="submission" date="2019-01" db="EMBL/GenBank/DDBJ databases">
        <title>High-quality draft genome of. Pseudomonas songnenensis str. L103, a full-fledged denitrifier isolated from 100 meters deep aquifer in a heavily nitrogen fertilized agricultural area.</title>
        <authorList>
            <person name="Liu M."/>
            <person name="Liu B."/>
        </authorList>
    </citation>
    <scope>NUCLEOTIDE SEQUENCE [LARGE SCALE GENOMIC DNA]</scope>
    <source>
        <strain evidence="2 3">L103</strain>
    </source>
</reference>
<sequence length="356" mass="39692">MNVLIIGLGYAGQRFRQAFEHVTNRAGVSTSIAYVGRRQKATPLRYFACIDSALQHFTPDIVVVSANDISHADVLRQLAGYQGFVVCEKPLATPTDALNGVQDALSGVGGFALNLIERYSQATQILREWVARHGWELVRASFYWGKDRINDYRPTCGVTSEAIHALDLLRWVCPTAGPLRPDGVLGIRSDFSVSGLAVLDTVQLTAVLGSAPVTGYSSFVNVVRQRTVDFSFVDWEDQLIHARLTFDTPRWDHDHLRIWMRDIDGTELVLHELRLSPSQSGLETLHKLSEFCQQVLDWVVRRQPPPHPFASLDDAVELQELLNQLEHRALTPAAARYNRGAQRALLVEGSDLESLG</sequence>
<dbReference type="EMBL" id="RWYU02000007">
    <property type="protein sequence ID" value="RYJ61142.1"/>
    <property type="molecule type" value="Genomic_DNA"/>
</dbReference>
<evidence type="ECO:0000313" key="3">
    <source>
        <dbReference type="Proteomes" id="UP000282800"/>
    </source>
</evidence>
<dbReference type="OrthoDB" id="2562679at2"/>
<feature type="domain" description="Gfo/Idh/MocA-like oxidoreductase N-terminal" evidence="1">
    <location>
        <begin position="1"/>
        <end position="105"/>
    </location>
</feature>
<dbReference type="PANTHER" id="PTHR43377">
    <property type="entry name" value="BILIVERDIN REDUCTASE A"/>
    <property type="match status" value="1"/>
</dbReference>
<proteinExistence type="predicted"/>
<comment type="caution">
    <text evidence="2">The sequence shown here is derived from an EMBL/GenBank/DDBJ whole genome shotgun (WGS) entry which is preliminary data.</text>
</comment>
<evidence type="ECO:0000313" key="2">
    <source>
        <dbReference type="EMBL" id="RYJ61142.1"/>
    </source>
</evidence>
<dbReference type="Gene3D" id="3.40.50.720">
    <property type="entry name" value="NAD(P)-binding Rossmann-like Domain"/>
    <property type="match status" value="1"/>
</dbReference>
<name>A0A482UDI7_9PSED</name>
<dbReference type="InterPro" id="IPR051450">
    <property type="entry name" value="Gfo/Idh/MocA_Oxidoreductases"/>
</dbReference>
<dbReference type="Pfam" id="PF01408">
    <property type="entry name" value="GFO_IDH_MocA"/>
    <property type="match status" value="1"/>
</dbReference>
<accession>A0A482UDI7</accession>
<dbReference type="SUPFAM" id="SSF51735">
    <property type="entry name" value="NAD(P)-binding Rossmann-fold domains"/>
    <property type="match status" value="1"/>
</dbReference>
<dbReference type="InterPro" id="IPR000683">
    <property type="entry name" value="Gfo/Idh/MocA-like_OxRdtase_N"/>
</dbReference>
<dbReference type="GO" id="GO:0000166">
    <property type="term" value="F:nucleotide binding"/>
    <property type="evidence" value="ECO:0007669"/>
    <property type="project" value="InterPro"/>
</dbReference>